<organism evidence="3">
    <name type="scientific">Micromonas pusilla (strain CCMP1545)</name>
    <name type="common">Picoplanktonic green alga</name>
    <dbReference type="NCBI Taxonomy" id="564608"/>
    <lineage>
        <taxon>Eukaryota</taxon>
        <taxon>Viridiplantae</taxon>
        <taxon>Chlorophyta</taxon>
        <taxon>Mamiellophyceae</taxon>
        <taxon>Mamiellales</taxon>
        <taxon>Mamiellaceae</taxon>
        <taxon>Micromonas</taxon>
    </lineage>
</organism>
<dbReference type="KEGG" id="mpp:MICPUCDRAFT_70766"/>
<keyword evidence="3" id="KW-1185">Reference proteome</keyword>
<evidence type="ECO:0000313" key="2">
    <source>
        <dbReference type="EMBL" id="EEH54873.1"/>
    </source>
</evidence>
<accession>C1MZI0</accession>
<dbReference type="EMBL" id="GG663743">
    <property type="protein sequence ID" value="EEH54873.1"/>
    <property type="molecule type" value="Genomic_DNA"/>
</dbReference>
<dbReference type="RefSeq" id="XP_003061223.1">
    <property type="nucleotide sequence ID" value="XM_003061177.1"/>
</dbReference>
<dbReference type="OMA" id="YMTATAG"/>
<feature type="compositionally biased region" description="Basic residues" evidence="1">
    <location>
        <begin position="126"/>
        <end position="143"/>
    </location>
</feature>
<gene>
    <name evidence="2" type="ORF">MICPUCDRAFT_70766</name>
</gene>
<dbReference type="AlphaFoldDB" id="C1MZI0"/>
<evidence type="ECO:0000313" key="3">
    <source>
        <dbReference type="Proteomes" id="UP000001876"/>
    </source>
</evidence>
<feature type="region of interest" description="Disordered" evidence="1">
    <location>
        <begin position="124"/>
        <end position="151"/>
    </location>
</feature>
<feature type="region of interest" description="Disordered" evidence="1">
    <location>
        <begin position="49"/>
        <end position="70"/>
    </location>
</feature>
<dbReference type="Proteomes" id="UP000001876">
    <property type="component" value="Unassembled WGS sequence"/>
</dbReference>
<dbReference type="OrthoDB" id="498677at2759"/>
<evidence type="ECO:0000256" key="1">
    <source>
        <dbReference type="SAM" id="MobiDB-lite"/>
    </source>
</evidence>
<dbReference type="GeneID" id="9686396"/>
<proteinExistence type="predicted"/>
<sequence>MSDTASIQFMITNAMKATLVDELEFRPEEVDVMRPEIAKELIEKKMKRPFGSKPMPEAWKRDYDPNKGGGGGGGGGLFGFLGPVGDLLRSVVYMSMTAGVALGVACAANGTVRKGVKGVVKDIKRTLKGKKRKKKKNRVRSNRGRGPSEDV</sequence>
<protein>
    <submittedName>
        <fullName evidence="2">Predicted protein</fullName>
    </submittedName>
</protein>
<reference evidence="2 3" key="1">
    <citation type="journal article" date="2009" name="Science">
        <title>Green evolution and dynamic adaptations revealed by genomes of the marine picoeukaryotes Micromonas.</title>
        <authorList>
            <person name="Worden A.Z."/>
            <person name="Lee J.H."/>
            <person name="Mock T."/>
            <person name="Rouze P."/>
            <person name="Simmons M.P."/>
            <person name="Aerts A.L."/>
            <person name="Allen A.E."/>
            <person name="Cuvelier M.L."/>
            <person name="Derelle E."/>
            <person name="Everett M.V."/>
            <person name="Foulon E."/>
            <person name="Grimwood J."/>
            <person name="Gundlach H."/>
            <person name="Henrissat B."/>
            <person name="Napoli C."/>
            <person name="McDonald S.M."/>
            <person name="Parker M.S."/>
            <person name="Rombauts S."/>
            <person name="Salamov A."/>
            <person name="Von Dassow P."/>
            <person name="Badger J.H."/>
            <person name="Coutinho P.M."/>
            <person name="Demir E."/>
            <person name="Dubchak I."/>
            <person name="Gentemann C."/>
            <person name="Eikrem W."/>
            <person name="Gready J.E."/>
            <person name="John U."/>
            <person name="Lanier W."/>
            <person name="Lindquist E.A."/>
            <person name="Lucas S."/>
            <person name="Mayer K.F."/>
            <person name="Moreau H."/>
            <person name="Not F."/>
            <person name="Otillar R."/>
            <person name="Panaud O."/>
            <person name="Pangilinan J."/>
            <person name="Paulsen I."/>
            <person name="Piegu B."/>
            <person name="Poliakov A."/>
            <person name="Robbens S."/>
            <person name="Schmutz J."/>
            <person name="Toulza E."/>
            <person name="Wyss T."/>
            <person name="Zelensky A."/>
            <person name="Zhou K."/>
            <person name="Armbrust E.V."/>
            <person name="Bhattacharya D."/>
            <person name="Goodenough U.W."/>
            <person name="Van de Peer Y."/>
            <person name="Grigoriev I.V."/>
        </authorList>
    </citation>
    <scope>NUCLEOTIDE SEQUENCE [LARGE SCALE GENOMIC DNA]</scope>
    <source>
        <strain evidence="2 3">CCMP1545</strain>
    </source>
</reference>
<name>C1MZI0_MICPC</name>